<organism evidence="2 3">
    <name type="scientific">Actinoallomurus bryophytorum</name>
    <dbReference type="NCBI Taxonomy" id="1490222"/>
    <lineage>
        <taxon>Bacteria</taxon>
        <taxon>Bacillati</taxon>
        <taxon>Actinomycetota</taxon>
        <taxon>Actinomycetes</taxon>
        <taxon>Streptosporangiales</taxon>
        <taxon>Thermomonosporaceae</taxon>
        <taxon>Actinoallomurus</taxon>
    </lineage>
</organism>
<evidence type="ECO:0008006" key="4">
    <source>
        <dbReference type="Google" id="ProtNLM"/>
    </source>
</evidence>
<dbReference type="RefSeq" id="WP_141964058.1">
    <property type="nucleotide sequence ID" value="NZ_VFOZ01000003.1"/>
</dbReference>
<feature type="transmembrane region" description="Helical" evidence="1">
    <location>
        <begin position="151"/>
        <end position="172"/>
    </location>
</feature>
<evidence type="ECO:0000313" key="3">
    <source>
        <dbReference type="Proteomes" id="UP000316096"/>
    </source>
</evidence>
<feature type="transmembrane region" description="Helical" evidence="1">
    <location>
        <begin position="124"/>
        <end position="145"/>
    </location>
</feature>
<accession>A0A543BTQ6</accession>
<dbReference type="AlphaFoldDB" id="A0A543BTQ6"/>
<feature type="transmembrane region" description="Helical" evidence="1">
    <location>
        <begin position="208"/>
        <end position="235"/>
    </location>
</feature>
<keyword evidence="1" id="KW-1133">Transmembrane helix</keyword>
<dbReference type="OrthoDB" id="4544430at2"/>
<evidence type="ECO:0000313" key="2">
    <source>
        <dbReference type="EMBL" id="TQL88207.1"/>
    </source>
</evidence>
<keyword evidence="3" id="KW-1185">Reference proteome</keyword>
<name>A0A543BTQ6_9ACTN</name>
<protein>
    <recommendedName>
        <fullName evidence="4">Intracellular septation protein A</fullName>
    </recommendedName>
</protein>
<dbReference type="EMBL" id="VFOZ01000003">
    <property type="protein sequence ID" value="TQL88207.1"/>
    <property type="molecule type" value="Genomic_DNA"/>
</dbReference>
<proteinExistence type="predicted"/>
<keyword evidence="1" id="KW-0812">Transmembrane</keyword>
<dbReference type="Proteomes" id="UP000316096">
    <property type="component" value="Unassembled WGS sequence"/>
</dbReference>
<feature type="transmembrane region" description="Helical" evidence="1">
    <location>
        <begin position="12"/>
        <end position="35"/>
    </location>
</feature>
<feature type="transmembrane region" description="Helical" evidence="1">
    <location>
        <begin position="247"/>
        <end position="266"/>
    </location>
</feature>
<evidence type="ECO:0000256" key="1">
    <source>
        <dbReference type="SAM" id="Phobius"/>
    </source>
</evidence>
<comment type="caution">
    <text evidence="2">The sequence shown here is derived from an EMBL/GenBank/DDBJ whole genome shotgun (WGS) entry which is preliminary data.</text>
</comment>
<feature type="transmembrane region" description="Helical" evidence="1">
    <location>
        <begin position="95"/>
        <end position="112"/>
    </location>
</feature>
<sequence length="296" mass="31040">MPEIGAGRKAAYFALMIANVAVDLLVPTLVLVALAPTGMPAAVRLAIGGTLLTGKAIGGRVETGEFRWRPATVAALVPTAAIAGCYLAGIGDIASMVAGAIVSGAIVVGDLLRTRPHGKAGRRIDGFAMLVLIEVTASVVLTSISGDARFVLARTSIYVAIGGVVVLATTWSDRPWMRIALKPVASKGDPVRAEAFDRAWRKSRRFRMLYRAMTAGLGVVFLADAVLRVVVVYSYPAGAVVQSSLTSQLPLIVLIGLWFAAGRGLAVPRAERLLDAELASSPADDVVSEATPRRRI</sequence>
<dbReference type="NCBIfam" id="NF041646">
    <property type="entry name" value="VC0807_fam"/>
    <property type="match status" value="1"/>
</dbReference>
<keyword evidence="1" id="KW-0472">Membrane</keyword>
<gene>
    <name evidence="2" type="ORF">FB559_8826</name>
</gene>
<reference evidence="2 3" key="1">
    <citation type="submission" date="2019-06" db="EMBL/GenBank/DDBJ databases">
        <title>Sequencing the genomes of 1000 actinobacteria strains.</title>
        <authorList>
            <person name="Klenk H.-P."/>
        </authorList>
    </citation>
    <scope>NUCLEOTIDE SEQUENCE [LARGE SCALE GENOMIC DNA]</scope>
    <source>
        <strain evidence="2 3">DSM 102200</strain>
    </source>
</reference>